<comment type="caution">
    <text evidence="3">The sequence shown here is derived from an EMBL/GenBank/DDBJ whole genome shotgun (WGS) entry which is preliminary data.</text>
</comment>
<feature type="transmembrane region" description="Helical" evidence="1">
    <location>
        <begin position="475"/>
        <end position="495"/>
    </location>
</feature>
<feature type="transmembrane region" description="Helical" evidence="1">
    <location>
        <begin position="296"/>
        <end position="318"/>
    </location>
</feature>
<feature type="transmembrane region" description="Helical" evidence="1">
    <location>
        <begin position="585"/>
        <end position="603"/>
    </location>
</feature>
<dbReference type="EMBL" id="JBEDNZ010000019">
    <property type="protein sequence ID" value="KAL0820772.1"/>
    <property type="molecule type" value="Genomic_DNA"/>
</dbReference>
<keyword evidence="1" id="KW-1133">Transmembrane helix</keyword>
<keyword evidence="2" id="KW-0732">Signal</keyword>
<proteinExistence type="predicted"/>
<feature type="chain" id="PRO_5044761326" description="Acyltransferase 3 domain-containing protein" evidence="2">
    <location>
        <begin position="18"/>
        <end position="634"/>
    </location>
</feature>
<evidence type="ECO:0000313" key="4">
    <source>
        <dbReference type="Proteomes" id="UP001549921"/>
    </source>
</evidence>
<dbReference type="InterPro" id="IPR052728">
    <property type="entry name" value="O2_lipid_transport_reg"/>
</dbReference>
<accession>A0ABD0SMF4</accession>
<protein>
    <recommendedName>
        <fullName evidence="5">Acyltransferase 3 domain-containing protein</fullName>
    </recommendedName>
</protein>
<evidence type="ECO:0008006" key="5">
    <source>
        <dbReference type="Google" id="ProtNLM"/>
    </source>
</evidence>
<feature type="transmembrane region" description="Helical" evidence="1">
    <location>
        <begin position="441"/>
        <end position="460"/>
    </location>
</feature>
<keyword evidence="1" id="KW-0812">Transmembrane</keyword>
<keyword evidence="1" id="KW-0472">Membrane</keyword>
<organism evidence="3 4">
    <name type="scientific">Loxostege sticticalis</name>
    <name type="common">Beet webworm moth</name>
    <dbReference type="NCBI Taxonomy" id="481309"/>
    <lineage>
        <taxon>Eukaryota</taxon>
        <taxon>Metazoa</taxon>
        <taxon>Ecdysozoa</taxon>
        <taxon>Arthropoda</taxon>
        <taxon>Hexapoda</taxon>
        <taxon>Insecta</taxon>
        <taxon>Pterygota</taxon>
        <taxon>Neoptera</taxon>
        <taxon>Endopterygota</taxon>
        <taxon>Lepidoptera</taxon>
        <taxon>Glossata</taxon>
        <taxon>Ditrysia</taxon>
        <taxon>Pyraloidea</taxon>
        <taxon>Crambidae</taxon>
        <taxon>Pyraustinae</taxon>
        <taxon>Loxostege</taxon>
    </lineage>
</organism>
<dbReference type="PANTHER" id="PTHR11161">
    <property type="entry name" value="O-ACYLTRANSFERASE"/>
    <property type="match status" value="1"/>
</dbReference>
<dbReference type="PANTHER" id="PTHR11161:SF22">
    <property type="entry name" value="ACYLTRANSFERASE 3 DOMAIN-CONTAINING PROTEIN-RELATED"/>
    <property type="match status" value="1"/>
</dbReference>
<feature type="transmembrane region" description="Helical" evidence="1">
    <location>
        <begin position="153"/>
        <end position="174"/>
    </location>
</feature>
<evidence type="ECO:0000313" key="3">
    <source>
        <dbReference type="EMBL" id="KAL0820772.1"/>
    </source>
</evidence>
<feature type="transmembrane region" description="Helical" evidence="1">
    <location>
        <begin position="507"/>
        <end position="528"/>
    </location>
</feature>
<sequence length="634" mass="71779">MGKLVFCLVFLAHQVASEEVIIRLSAEDYARMPPKFHLDHYEHCLHQPGGVYCTAHADVVADGPNELLDMMRGYSAYTLKHHNYTRLRYGLCMTRTCRQFYNGTAEPELQAAAEACLNNSLSRSHGLKSKVTKVNCYFEDETKHKYTVDWVDWAVAAVMFVIVALNVIGSAYDFTRDRPKPGNKFLLSFACRVNWNRLVAPPSPDPNSLALQSLNGVRFLTCLLIIFIHVPLSAFIAIENPDFIEKSYDSPGFYLLYNGTLITQSFFLMSGFLLAYKMQISTEKQPLSWKKYLKSIFLRFTRLAPLSFLSLMLTATWLRFTGYGPLWQEQTGVEVDDCRNYWYYNVLFVNNFFDVSSCNLEAWSTASDFHLHILGLTVLLLAPHATQRRVALALLYAVGVLWPAYNIITMDLDGTVIARPETSVTYGMSDNTFHYVYKRTYANIPMFVIGMTFGFLVYDLQKRNVTTQDHTKWRYLYWLLVPVLLATLLAGGVFYGDGPRASLPVRVLFASLVKPLFGLSVMLIIFGAVNKVEAVYRGVLEWRGFGPLGRLSYGVYALHMTLVRYVAGTRTTLVHYSLSHAMHDYFGMATLSVVLALLVHLAVEAPATQLVKVACATRPETRESETVVKDTKTE</sequence>
<evidence type="ECO:0000256" key="1">
    <source>
        <dbReference type="SAM" id="Phobius"/>
    </source>
</evidence>
<feature type="signal peptide" evidence="2">
    <location>
        <begin position="1"/>
        <end position="17"/>
    </location>
</feature>
<reference evidence="3 4" key="1">
    <citation type="submission" date="2024-06" db="EMBL/GenBank/DDBJ databases">
        <title>A chromosome-level genome assembly of beet webworm, Loxostege sticticalis.</title>
        <authorList>
            <person name="Zhang Y."/>
        </authorList>
    </citation>
    <scope>NUCLEOTIDE SEQUENCE [LARGE SCALE GENOMIC DNA]</scope>
    <source>
        <strain evidence="3">AQ028</strain>
        <tissue evidence="3">Male pupae</tissue>
    </source>
</reference>
<feature type="transmembrane region" description="Helical" evidence="1">
    <location>
        <begin position="217"/>
        <end position="238"/>
    </location>
</feature>
<feature type="transmembrane region" description="Helical" evidence="1">
    <location>
        <begin position="390"/>
        <end position="408"/>
    </location>
</feature>
<evidence type="ECO:0000256" key="2">
    <source>
        <dbReference type="SAM" id="SignalP"/>
    </source>
</evidence>
<gene>
    <name evidence="3" type="ORF">ABMA28_006591</name>
</gene>
<dbReference type="AlphaFoldDB" id="A0ABD0SMF4"/>
<name>A0ABD0SMF4_LOXSC</name>
<dbReference type="Proteomes" id="UP001549921">
    <property type="component" value="Unassembled WGS sequence"/>
</dbReference>
<feature type="transmembrane region" description="Helical" evidence="1">
    <location>
        <begin position="253"/>
        <end position="276"/>
    </location>
</feature>